<dbReference type="SUPFAM" id="SSF53474">
    <property type="entry name" value="alpha/beta-Hydrolases"/>
    <property type="match status" value="1"/>
</dbReference>
<reference evidence="3" key="1">
    <citation type="submission" date="2016-10" db="EMBL/GenBank/DDBJ databases">
        <authorList>
            <person name="Varghese N."/>
            <person name="Submissions S."/>
        </authorList>
    </citation>
    <scope>NUCLEOTIDE SEQUENCE [LARGE SCALE GENOMIC DNA]</scope>
    <source>
        <strain evidence="3">DSM 45422</strain>
    </source>
</reference>
<evidence type="ECO:0000313" key="3">
    <source>
        <dbReference type="Proteomes" id="UP000198921"/>
    </source>
</evidence>
<protein>
    <submittedName>
        <fullName evidence="2">Pimeloyl-ACP methyl ester carboxylesterase</fullName>
    </submittedName>
</protein>
<dbReference type="InterPro" id="IPR000073">
    <property type="entry name" value="AB_hydrolase_1"/>
</dbReference>
<accession>A0A1H3MUP1</accession>
<dbReference type="Gene3D" id="3.40.50.1820">
    <property type="entry name" value="alpha/beta hydrolase"/>
    <property type="match status" value="1"/>
</dbReference>
<dbReference type="STRING" id="1137993.SAMN05660209_03757"/>
<evidence type="ECO:0000313" key="2">
    <source>
        <dbReference type="EMBL" id="SDY79709.1"/>
    </source>
</evidence>
<name>A0A1H3MUP1_9ACTN</name>
<dbReference type="GO" id="GO:0003824">
    <property type="term" value="F:catalytic activity"/>
    <property type="evidence" value="ECO:0007669"/>
    <property type="project" value="UniProtKB-ARBA"/>
</dbReference>
<evidence type="ECO:0000259" key="1">
    <source>
        <dbReference type="Pfam" id="PF00561"/>
    </source>
</evidence>
<dbReference type="PANTHER" id="PTHR43433">
    <property type="entry name" value="HYDROLASE, ALPHA/BETA FOLD FAMILY PROTEIN"/>
    <property type="match status" value="1"/>
</dbReference>
<dbReference type="PANTHER" id="PTHR43433:SF5">
    <property type="entry name" value="AB HYDROLASE-1 DOMAIN-CONTAINING PROTEIN"/>
    <property type="match status" value="1"/>
</dbReference>
<dbReference type="PRINTS" id="PR00111">
    <property type="entry name" value="ABHYDROLASE"/>
</dbReference>
<dbReference type="AlphaFoldDB" id="A0A1H3MUP1"/>
<dbReference type="InterPro" id="IPR029058">
    <property type="entry name" value="AB_hydrolase_fold"/>
</dbReference>
<dbReference type="Pfam" id="PF00561">
    <property type="entry name" value="Abhydrolase_1"/>
    <property type="match status" value="1"/>
</dbReference>
<dbReference type="EMBL" id="FNOT01000011">
    <property type="protein sequence ID" value="SDY79709.1"/>
    <property type="molecule type" value="Genomic_DNA"/>
</dbReference>
<keyword evidence="3" id="KW-1185">Reference proteome</keyword>
<dbReference type="InterPro" id="IPR050471">
    <property type="entry name" value="AB_hydrolase"/>
</dbReference>
<proteinExistence type="predicted"/>
<sequence>MHVEVGGLSIAYERAGTGPPVALAHGFVGDARSTWGSQIEALADEFTVIAWDAPGAGESSDPPEGFGMGDYVDCFAAFLRALRIERTSLVGLSFGGALVLATCHRHRGLVSSVVLVSGYAGWLGSLGAEEAHRRLARSLQASRLQPDQFVAAMVPSMFSPSAKGEIVAKFVDSVRTFRPGGFRAMARASVEDQSHVLADVGVPTLLLYADHDVRAPIAVGEAMHAAVRESELVVLTGPGHVSPVEAPDDVTRELRRFLRSVQRTPLAQPDPA</sequence>
<dbReference type="OrthoDB" id="9785847at2"/>
<gene>
    <name evidence="2" type="ORF">SAMN05660209_03757</name>
</gene>
<dbReference type="Proteomes" id="UP000198921">
    <property type="component" value="Unassembled WGS sequence"/>
</dbReference>
<organism evidence="2 3">
    <name type="scientific">Geodermatophilus africanus</name>
    <dbReference type="NCBI Taxonomy" id="1137993"/>
    <lineage>
        <taxon>Bacteria</taxon>
        <taxon>Bacillati</taxon>
        <taxon>Actinomycetota</taxon>
        <taxon>Actinomycetes</taxon>
        <taxon>Geodermatophilales</taxon>
        <taxon>Geodermatophilaceae</taxon>
        <taxon>Geodermatophilus</taxon>
    </lineage>
</organism>
<feature type="domain" description="AB hydrolase-1" evidence="1">
    <location>
        <begin position="19"/>
        <end position="246"/>
    </location>
</feature>